<dbReference type="OrthoDB" id="442460at2759"/>
<dbReference type="AlphaFoldDB" id="A0A6J0KSD7"/>
<dbReference type="Gene3D" id="3.30.310.130">
    <property type="entry name" value="Ubiquitin-related"/>
    <property type="match status" value="1"/>
</dbReference>
<evidence type="ECO:0000256" key="7">
    <source>
        <dbReference type="SAM" id="MobiDB-lite"/>
    </source>
</evidence>
<gene>
    <name evidence="10" type="primary">LOC108822302</name>
</gene>
<accession>A0A6J0KSD7</accession>
<feature type="compositionally biased region" description="Basic and acidic residues" evidence="7">
    <location>
        <begin position="872"/>
        <end position="893"/>
    </location>
</feature>
<organism evidence="9 10">
    <name type="scientific">Raphanus sativus</name>
    <name type="common">Radish</name>
    <name type="synonym">Raphanus raphanistrum var. sativus</name>
    <dbReference type="NCBI Taxonomy" id="3726"/>
    <lineage>
        <taxon>Eukaryota</taxon>
        <taxon>Viridiplantae</taxon>
        <taxon>Streptophyta</taxon>
        <taxon>Embryophyta</taxon>
        <taxon>Tracheophyta</taxon>
        <taxon>Spermatophyta</taxon>
        <taxon>Magnoliopsida</taxon>
        <taxon>eudicotyledons</taxon>
        <taxon>Gunneridae</taxon>
        <taxon>Pentapetalae</taxon>
        <taxon>rosids</taxon>
        <taxon>malvids</taxon>
        <taxon>Brassicales</taxon>
        <taxon>Brassicaceae</taxon>
        <taxon>Brassiceae</taxon>
        <taxon>Raphanus</taxon>
    </lineage>
</organism>
<proteinExistence type="inferred from homology"/>
<comment type="similarity">
    <text evidence="1">Belongs to the peptidase C48 family.</text>
</comment>
<dbReference type="RefSeq" id="XP_018450847.1">
    <property type="nucleotide sequence ID" value="XM_018595345.2"/>
</dbReference>
<feature type="region of interest" description="Disordered" evidence="7">
    <location>
        <begin position="808"/>
        <end position="1028"/>
    </location>
</feature>
<feature type="compositionally biased region" description="Basic and acidic residues" evidence="7">
    <location>
        <begin position="932"/>
        <end position="1000"/>
    </location>
</feature>
<feature type="region of interest" description="Disordered" evidence="7">
    <location>
        <begin position="180"/>
        <end position="232"/>
    </location>
</feature>
<evidence type="ECO:0000256" key="4">
    <source>
        <dbReference type="ARBA" id="ARBA00022801"/>
    </source>
</evidence>
<dbReference type="Gene3D" id="1.10.418.20">
    <property type="match status" value="1"/>
</dbReference>
<evidence type="ECO:0000313" key="10">
    <source>
        <dbReference type="RefSeq" id="XP_018450847.1"/>
    </source>
</evidence>
<keyword evidence="9" id="KW-1185">Reference proteome</keyword>
<sequence length="1028" mass="115592">MKKNTDVFDFNEEDELAESASGKLLEKFTNPSSSGSPIPQCQRIQSFCEDEPAPKEEVEGASCAEAAATALVGRHCEDAPALATEAEDSTRDRLIETDVDHGLMLGLNSEDRATEADVDHNNHGLTFGLNSEDHIKETDADDDNQGLMFGLDTKDHIKEEDGDHGLESFSYQPSAKGYYAESSSYSQHQLNSPLSDSSSSEERTDMKSSTDESLSERSALSEASDSEGDEDWMAEHCLDDMEKTERKTAVMMIPEYVVLKDMPCAASLLIFSCNGIKIKCYLDNNEEEPFCCEFGVEDIVSIQYNWYQNVGLIILRIRVLLKDEKCHEDMQHTTDIEELKVAVKDHNWPEKQQQINSLHVKYQAVWSADLDEDVEVSGGNLHQRKRYFPRFDEPFEDVVYPKGDPDAVSICKRDVELLQPETFVNDTIIDFYINYLKNQIQAEERQRFHFFNSFFFRKLADLDKDPSSIADGKAAFLRVRKWTRKVDLFGKDFIFVPVNFNLHWSLIIICHPGEVANCTDLDLDDSTKVPCILHMDSIKGSHAGLKNLVQSYLCEEWKERHKDTSDDISSRFMNLRFVSLELPQQENSYDCGLFLLHYLELFLAEAPQNFSPFKIYNASNFLYLNWFPPAEASLKRTLIEKLIFELLENRSREVMDEQNQSCESPVAVNNNTGIEVLSGRCTSLIDCNGNMTQTQDEQGIEMTLLERSSMRNVQAVNDSGMVLRDLFDAGVNNPGSLLGQLQQTFEEPASFYHLNNNSLATEQVEMESGEQFMCLNSGEDNFQRITGTESPRASVSFSSLNLTMMPAQKEGEADSLSEASNDSEDIGIIEDSPMENIREAETDESPSRETVSLFSAALGPSTDQNTESEEPASTHDELVVASSRDGRDEEKQLENGLGVGDKTSEDLRIGDKTSEDLGTENRMSEDLAIEGKTNEDLATEDKTSEDPGIKDKTSEDLGIEDKTSEDLGIEEDKTSDDLGIEEKTSEDVGDDCDGKEKERMEDEEEKRAAKRPRLSSTGEAEEMEINLL</sequence>
<dbReference type="GO" id="GO:0006508">
    <property type="term" value="P:proteolysis"/>
    <property type="evidence" value="ECO:0007669"/>
    <property type="project" value="UniProtKB-KW"/>
</dbReference>
<dbReference type="PANTHER" id="PTHR47764:SF2">
    <property type="entry name" value="UBIQUITIN-LIKE PROTEASE FAMILY PROFILE DOMAIN-CONTAINING PROTEIN"/>
    <property type="match status" value="1"/>
</dbReference>
<dbReference type="SUPFAM" id="SSF54001">
    <property type="entry name" value="Cysteine proteinases"/>
    <property type="match status" value="1"/>
</dbReference>
<evidence type="ECO:0000256" key="3">
    <source>
        <dbReference type="ARBA" id="ARBA00022786"/>
    </source>
</evidence>
<feature type="domain" description="Ubiquitin-like protease family profile" evidence="8">
    <location>
        <begin position="408"/>
        <end position="602"/>
    </location>
</feature>
<dbReference type="GeneID" id="108822302"/>
<protein>
    <submittedName>
        <fullName evidence="10">Probable ubiquitin-like-specific protease 2B</fullName>
    </submittedName>
</protein>
<evidence type="ECO:0000256" key="1">
    <source>
        <dbReference type="ARBA" id="ARBA00005234"/>
    </source>
</evidence>
<dbReference type="InterPro" id="IPR003653">
    <property type="entry name" value="Peptidase_C48_C"/>
</dbReference>
<evidence type="ECO:0000256" key="2">
    <source>
        <dbReference type="ARBA" id="ARBA00022670"/>
    </source>
</evidence>
<dbReference type="Pfam" id="PF02902">
    <property type="entry name" value="Peptidase_C48"/>
    <property type="match status" value="1"/>
</dbReference>
<evidence type="ECO:0000256" key="5">
    <source>
        <dbReference type="ARBA" id="ARBA00022807"/>
    </source>
</evidence>
<dbReference type="KEGG" id="rsz:108822302"/>
<dbReference type="InterPro" id="IPR057375">
    <property type="entry name" value="ULP2A/B_PH"/>
</dbReference>
<dbReference type="PROSITE" id="PS50600">
    <property type="entry name" value="ULP_PROTEASE"/>
    <property type="match status" value="1"/>
</dbReference>
<keyword evidence="5" id="KW-0788">Thiol protease</keyword>
<feature type="compositionally biased region" description="Basic and acidic residues" evidence="7">
    <location>
        <begin position="200"/>
        <end position="210"/>
    </location>
</feature>
<feature type="compositionally biased region" description="Basic and acidic residues" evidence="7">
    <location>
        <begin position="902"/>
        <end position="915"/>
    </location>
</feature>
<name>A0A6J0KSD7_RAPSA</name>
<reference evidence="10" key="1">
    <citation type="submission" date="2025-08" db="UniProtKB">
        <authorList>
            <consortium name="RefSeq"/>
        </authorList>
    </citation>
    <scope>IDENTIFICATION</scope>
    <source>
        <tissue evidence="10">Leaf</tissue>
    </source>
</reference>
<evidence type="ECO:0000313" key="9">
    <source>
        <dbReference type="Proteomes" id="UP000504610"/>
    </source>
</evidence>
<dbReference type="FunFam" id="3.30.310.130:FF:000006">
    <property type="entry name" value="Probable ubiquitin-like-specific protease 2B"/>
    <property type="match status" value="1"/>
</dbReference>
<dbReference type="Pfam" id="PF25352">
    <property type="entry name" value="PH_ULP"/>
    <property type="match status" value="1"/>
</dbReference>
<dbReference type="PANTHER" id="PTHR47764">
    <property type="entry name" value="UBIQUITIN-LIKE-SPECIFIC PROTEASE 2B-RELATED"/>
    <property type="match status" value="1"/>
</dbReference>
<keyword evidence="4" id="KW-0378">Hydrolase</keyword>
<evidence type="ECO:0000259" key="8">
    <source>
        <dbReference type="PROSITE" id="PS50600"/>
    </source>
</evidence>
<feature type="compositionally biased region" description="Acidic residues" evidence="7">
    <location>
        <begin position="1019"/>
        <end position="1028"/>
    </location>
</feature>
<dbReference type="InterPro" id="IPR038765">
    <property type="entry name" value="Papain-like_cys_pep_sf"/>
</dbReference>
<dbReference type="GO" id="GO:0008234">
    <property type="term" value="F:cysteine-type peptidase activity"/>
    <property type="evidence" value="ECO:0007669"/>
    <property type="project" value="UniProtKB-KW"/>
</dbReference>
<keyword evidence="2 10" id="KW-0645">Protease</keyword>
<feature type="compositionally biased region" description="Polar residues" evidence="7">
    <location>
        <begin position="181"/>
        <end position="191"/>
    </location>
</feature>
<evidence type="ECO:0000256" key="6">
    <source>
        <dbReference type="ARBA" id="ARBA00057729"/>
    </source>
</evidence>
<comment type="function">
    <text evidence="6">Protease that catalyzes two essential functions in the SUMO pathway: processing of full-length SUMOs to their mature forms and deconjugation of SUMO from targeted proteins.</text>
</comment>
<keyword evidence="3" id="KW-0833">Ubl conjugation pathway</keyword>
<dbReference type="Proteomes" id="UP000504610">
    <property type="component" value="Unplaced"/>
</dbReference>